<evidence type="ECO:0000256" key="3">
    <source>
        <dbReference type="ARBA" id="ARBA00022553"/>
    </source>
</evidence>
<name>A0A7C3G9G9_9BACT</name>
<dbReference type="InterPro" id="IPR035965">
    <property type="entry name" value="PAS-like_dom_sf"/>
</dbReference>
<dbReference type="EC" id="2.7.13.3" evidence="2"/>
<sequence>MDNLVKEEVSWLRQLLDNPHIGILVTNLERKILFVNDYLSSKTGYTKDELIGQEASIFHTSQESYENFFKLAVEQVNKGKPVSIDYQAKHKDGRTIWITISGNLLHGEKEVLWSVVDITDRVEKEKEISRLKKRMDIALEGYSAGVWEWNLSDNSVYASLQWKQMLGYGEELPSHIDSWKERVHPEDLETIMLQIEEVISKREAKIHNIHRLKHKSGKWIWVL</sequence>
<protein>
    <recommendedName>
        <fullName evidence="2">histidine kinase</fullName>
        <ecNumber evidence="2">2.7.13.3</ecNumber>
    </recommendedName>
</protein>
<dbReference type="InterPro" id="IPR013655">
    <property type="entry name" value="PAS_fold_3"/>
</dbReference>
<dbReference type="GO" id="GO:0004673">
    <property type="term" value="F:protein histidine kinase activity"/>
    <property type="evidence" value="ECO:0007669"/>
    <property type="project" value="UniProtKB-EC"/>
</dbReference>
<organism evidence="7">
    <name type="scientific">Sulfurimonas autotrophica</name>
    <dbReference type="NCBI Taxonomy" id="202747"/>
    <lineage>
        <taxon>Bacteria</taxon>
        <taxon>Pseudomonadati</taxon>
        <taxon>Campylobacterota</taxon>
        <taxon>Epsilonproteobacteria</taxon>
        <taxon>Campylobacterales</taxon>
        <taxon>Sulfurimonadaceae</taxon>
        <taxon>Sulfurimonas</taxon>
    </lineage>
</organism>
<dbReference type="SUPFAM" id="SSF55785">
    <property type="entry name" value="PYP-like sensor domain (PAS domain)"/>
    <property type="match status" value="2"/>
</dbReference>
<dbReference type="Proteomes" id="UP000886390">
    <property type="component" value="Unassembled WGS sequence"/>
</dbReference>
<dbReference type="CDD" id="cd00130">
    <property type="entry name" value="PAS"/>
    <property type="match status" value="2"/>
</dbReference>
<dbReference type="SMART" id="SM00091">
    <property type="entry name" value="PAS"/>
    <property type="match status" value="2"/>
</dbReference>
<feature type="domain" description="PAS" evidence="6">
    <location>
        <begin position="8"/>
        <end position="59"/>
    </location>
</feature>
<dbReference type="InterPro" id="IPR000014">
    <property type="entry name" value="PAS"/>
</dbReference>
<dbReference type="Gene3D" id="3.30.450.20">
    <property type="entry name" value="PAS domain"/>
    <property type="match status" value="2"/>
</dbReference>
<feature type="domain" description="PAS" evidence="6">
    <location>
        <begin position="131"/>
        <end position="202"/>
    </location>
</feature>
<keyword evidence="3" id="KW-0597">Phosphoprotein</keyword>
<comment type="catalytic activity">
    <reaction evidence="1">
        <text>ATP + protein L-histidine = ADP + protein N-phospho-L-histidine.</text>
        <dbReference type="EC" id="2.7.13.3"/>
    </reaction>
</comment>
<accession>A0A7C3G9G9</accession>
<evidence type="ECO:0000256" key="1">
    <source>
        <dbReference type="ARBA" id="ARBA00000085"/>
    </source>
</evidence>
<dbReference type="AlphaFoldDB" id="A0A7C3G9G9"/>
<evidence type="ECO:0000313" key="7">
    <source>
        <dbReference type="EMBL" id="HFB54034.1"/>
    </source>
</evidence>
<feature type="non-terminal residue" evidence="7">
    <location>
        <position position="223"/>
    </location>
</feature>
<dbReference type="PANTHER" id="PTHR43304:SF1">
    <property type="entry name" value="PAC DOMAIN-CONTAINING PROTEIN"/>
    <property type="match status" value="1"/>
</dbReference>
<dbReference type="PROSITE" id="PS50112">
    <property type="entry name" value="PAS"/>
    <property type="match status" value="2"/>
</dbReference>
<evidence type="ECO:0000256" key="2">
    <source>
        <dbReference type="ARBA" id="ARBA00012438"/>
    </source>
</evidence>
<dbReference type="InterPro" id="IPR052162">
    <property type="entry name" value="Sensor_kinase/Photoreceptor"/>
</dbReference>
<keyword evidence="5" id="KW-0418">Kinase</keyword>
<evidence type="ECO:0000256" key="4">
    <source>
        <dbReference type="ARBA" id="ARBA00022679"/>
    </source>
</evidence>
<evidence type="ECO:0000259" key="6">
    <source>
        <dbReference type="PROSITE" id="PS50112"/>
    </source>
</evidence>
<reference evidence="7" key="1">
    <citation type="journal article" date="2020" name="mSystems">
        <title>Genome- and Community-Level Interaction Insights into Carbon Utilization and Element Cycling Functions of Hydrothermarchaeota in Hydrothermal Sediment.</title>
        <authorList>
            <person name="Zhou Z."/>
            <person name="Liu Y."/>
            <person name="Xu W."/>
            <person name="Pan J."/>
            <person name="Luo Z.H."/>
            <person name="Li M."/>
        </authorList>
    </citation>
    <scope>NUCLEOTIDE SEQUENCE [LARGE SCALE GENOMIC DNA]</scope>
    <source>
        <strain evidence="7">HyVt-507</strain>
    </source>
</reference>
<dbReference type="PANTHER" id="PTHR43304">
    <property type="entry name" value="PHYTOCHROME-LIKE PROTEIN CPH1"/>
    <property type="match status" value="1"/>
</dbReference>
<dbReference type="Pfam" id="PF13426">
    <property type="entry name" value="PAS_9"/>
    <property type="match status" value="1"/>
</dbReference>
<gene>
    <name evidence="7" type="ORF">ENJ67_04810</name>
</gene>
<dbReference type="Pfam" id="PF08447">
    <property type="entry name" value="PAS_3"/>
    <property type="match status" value="1"/>
</dbReference>
<proteinExistence type="predicted"/>
<evidence type="ECO:0000256" key="5">
    <source>
        <dbReference type="ARBA" id="ARBA00022777"/>
    </source>
</evidence>
<dbReference type="EMBL" id="DRNH01000258">
    <property type="protein sequence ID" value="HFB54034.1"/>
    <property type="molecule type" value="Genomic_DNA"/>
</dbReference>
<dbReference type="NCBIfam" id="TIGR00229">
    <property type="entry name" value="sensory_box"/>
    <property type="match status" value="2"/>
</dbReference>
<comment type="caution">
    <text evidence="7">The sequence shown here is derived from an EMBL/GenBank/DDBJ whole genome shotgun (WGS) entry which is preliminary data.</text>
</comment>
<keyword evidence="4" id="KW-0808">Transferase</keyword>